<sequence>MNDTNSMAPSVWKLPLNDLFGSYY</sequence>
<dbReference type="EMBL" id="GBRH01197879">
    <property type="protein sequence ID" value="JAE00017.1"/>
    <property type="molecule type" value="Transcribed_RNA"/>
</dbReference>
<evidence type="ECO:0000313" key="1">
    <source>
        <dbReference type="EMBL" id="JAE00017.1"/>
    </source>
</evidence>
<name>A0A0A9EIV4_ARUDO</name>
<reference evidence="1" key="2">
    <citation type="journal article" date="2015" name="Data Brief">
        <title>Shoot transcriptome of the giant reed, Arundo donax.</title>
        <authorList>
            <person name="Barrero R.A."/>
            <person name="Guerrero F.D."/>
            <person name="Moolhuijzen P."/>
            <person name="Goolsby J.A."/>
            <person name="Tidwell J."/>
            <person name="Bellgard S.E."/>
            <person name="Bellgard M.I."/>
        </authorList>
    </citation>
    <scope>NUCLEOTIDE SEQUENCE</scope>
    <source>
        <tissue evidence="1">Shoot tissue taken approximately 20 cm above the soil surface</tissue>
    </source>
</reference>
<organism evidence="1">
    <name type="scientific">Arundo donax</name>
    <name type="common">Giant reed</name>
    <name type="synonym">Donax arundinaceus</name>
    <dbReference type="NCBI Taxonomy" id="35708"/>
    <lineage>
        <taxon>Eukaryota</taxon>
        <taxon>Viridiplantae</taxon>
        <taxon>Streptophyta</taxon>
        <taxon>Embryophyta</taxon>
        <taxon>Tracheophyta</taxon>
        <taxon>Spermatophyta</taxon>
        <taxon>Magnoliopsida</taxon>
        <taxon>Liliopsida</taxon>
        <taxon>Poales</taxon>
        <taxon>Poaceae</taxon>
        <taxon>PACMAD clade</taxon>
        <taxon>Arundinoideae</taxon>
        <taxon>Arundineae</taxon>
        <taxon>Arundo</taxon>
    </lineage>
</organism>
<reference evidence="1" key="1">
    <citation type="submission" date="2014-09" db="EMBL/GenBank/DDBJ databases">
        <authorList>
            <person name="Magalhaes I.L.F."/>
            <person name="Oliveira U."/>
            <person name="Santos F.R."/>
            <person name="Vidigal T.H.D.A."/>
            <person name="Brescovit A.D."/>
            <person name="Santos A.J."/>
        </authorList>
    </citation>
    <scope>NUCLEOTIDE SEQUENCE</scope>
    <source>
        <tissue evidence="1">Shoot tissue taken approximately 20 cm above the soil surface</tissue>
    </source>
</reference>
<protein>
    <submittedName>
        <fullName evidence="1">Uncharacterized protein</fullName>
    </submittedName>
</protein>
<accession>A0A0A9EIV4</accession>
<proteinExistence type="predicted"/>
<dbReference type="AlphaFoldDB" id="A0A0A9EIV4"/>